<dbReference type="EC" id="4.2.1.-" evidence="3"/>
<dbReference type="Proteomes" id="UP000269544">
    <property type="component" value="Chromosome"/>
</dbReference>
<dbReference type="OrthoDB" id="9810278at2"/>
<dbReference type="AlphaFoldDB" id="A0A448V2U2"/>
<keyword evidence="3" id="KW-0456">Lyase</keyword>
<dbReference type="NCBIfam" id="NF040772">
    <property type="entry name" value="double_cubane"/>
    <property type="match status" value="1"/>
</dbReference>
<reference evidence="3 4" key="1">
    <citation type="submission" date="2018-12" db="EMBL/GenBank/DDBJ databases">
        <authorList>
            <consortium name="Pathogen Informatics"/>
        </authorList>
    </citation>
    <scope>NUCLEOTIDE SEQUENCE [LARGE SCALE GENOMIC DNA]</scope>
    <source>
        <strain evidence="3 4">NCTC13079</strain>
    </source>
</reference>
<comment type="similarity">
    <text evidence="2">Belongs to the FldB/FldC dehydratase alpha/beta subunit family.</text>
</comment>
<dbReference type="EMBL" id="LR134523">
    <property type="protein sequence ID" value="VEJ36108.1"/>
    <property type="molecule type" value="Genomic_DNA"/>
</dbReference>
<dbReference type="GO" id="GO:0016836">
    <property type="term" value="F:hydro-lyase activity"/>
    <property type="evidence" value="ECO:0007669"/>
    <property type="project" value="UniProtKB-ARBA"/>
</dbReference>
<dbReference type="Gene3D" id="1.20.1270.370">
    <property type="match status" value="1"/>
</dbReference>
<dbReference type="PANTHER" id="PTHR30548">
    <property type="entry name" value="2-HYDROXYGLUTARYL-COA DEHYDRATASE, D-COMPONENT-RELATED"/>
    <property type="match status" value="1"/>
</dbReference>
<proteinExistence type="inferred from homology"/>
<dbReference type="PANTHER" id="PTHR30548:SF6">
    <property type="entry name" value="DEHYDRATASE SUBUNIT YJIM-RELATED"/>
    <property type="match status" value="1"/>
</dbReference>
<gene>
    <name evidence="3" type="primary">hgdB_2</name>
    <name evidence="3" type="ORF">NCTC13079_01304</name>
</gene>
<dbReference type="KEGG" id="piv:NCTC13079_01304"/>
<evidence type="ECO:0000313" key="4">
    <source>
        <dbReference type="Proteomes" id="UP000269544"/>
    </source>
</evidence>
<dbReference type="RefSeq" id="WP_126465949.1">
    <property type="nucleotide sequence ID" value="NZ_LR134523.1"/>
</dbReference>
<evidence type="ECO:0000256" key="1">
    <source>
        <dbReference type="ARBA" id="ARBA00001966"/>
    </source>
</evidence>
<evidence type="ECO:0000313" key="3">
    <source>
        <dbReference type="EMBL" id="VEJ36108.1"/>
    </source>
</evidence>
<dbReference type="Pfam" id="PF06050">
    <property type="entry name" value="HGD-D"/>
    <property type="match status" value="1"/>
</dbReference>
<dbReference type="Gene3D" id="3.40.50.11900">
    <property type="match status" value="1"/>
</dbReference>
<dbReference type="Gene3D" id="3.40.50.11890">
    <property type="match status" value="1"/>
</dbReference>
<sequence length="387" mass="43362">MKTIVKDLPEIFDEFADARKQGFMTVKKIKDQGIPVVGAYCTYFPQEIANALGAATVGLCSTSDETIAEAEKDLPKNLCPLIKSSYGFGKTDKCPYFHFSDIVIGETTCDGKKKMYELMREFKDVHVMELPNSQSPEASELWKKEIYKTIEYLEEKLGAKMTYENLLDAIKTENGIRKARQELARVMANDPTPVDGLEMHKALYGTTFKFDKSVVADELYALRDKIMEEYKGGEGREKKPRILITGCPSGGAPEKVIKALEDNGAVVVSFENCTGEKQSNGFVDESGKTVDELVDALADRYIDIGCSVMTPNPNRYELLDRLIDEYKVDGVVEIVLTACHTYNIESKSIQKFVNEEKNIPYISVETDYSQADVGQLNTRLTAFIEML</sequence>
<name>A0A448V2U2_9FIRM</name>
<protein>
    <submittedName>
        <fullName evidence="3">(R)-2-hydroxyglutaryl-CoA dehydratase subunit beta</fullName>
        <ecNumber evidence="3">4.2.1.-</ecNumber>
    </submittedName>
</protein>
<keyword evidence="4" id="KW-1185">Reference proteome</keyword>
<dbReference type="InterPro" id="IPR010327">
    <property type="entry name" value="FldB/FldC_alpha/beta"/>
</dbReference>
<dbReference type="InterPro" id="IPR047678">
    <property type="entry name" value="YjiM-like"/>
</dbReference>
<comment type="cofactor">
    <cofactor evidence="1">
        <name>[4Fe-4S] cluster</name>
        <dbReference type="ChEBI" id="CHEBI:49883"/>
    </cofactor>
</comment>
<accession>A0A448V2U2</accession>
<organism evidence="3 4">
    <name type="scientific">Aedoeadaptatus ivorii</name>
    <dbReference type="NCBI Taxonomy" id="54006"/>
    <lineage>
        <taxon>Bacteria</taxon>
        <taxon>Bacillati</taxon>
        <taxon>Bacillota</taxon>
        <taxon>Tissierellia</taxon>
        <taxon>Tissierellales</taxon>
        <taxon>Peptoniphilaceae</taxon>
        <taxon>Aedoeadaptatus</taxon>
    </lineage>
</organism>
<evidence type="ECO:0000256" key="2">
    <source>
        <dbReference type="ARBA" id="ARBA00005806"/>
    </source>
</evidence>